<evidence type="ECO:0000313" key="2">
    <source>
        <dbReference type="EMBL" id="MFC4867747.1"/>
    </source>
</evidence>
<organism evidence="2 3">
    <name type="scientific">Streptomonospora arabica</name>
    <dbReference type="NCBI Taxonomy" id="412417"/>
    <lineage>
        <taxon>Bacteria</taxon>
        <taxon>Bacillati</taxon>
        <taxon>Actinomycetota</taxon>
        <taxon>Actinomycetes</taxon>
        <taxon>Streptosporangiales</taxon>
        <taxon>Nocardiopsidaceae</taxon>
        <taxon>Streptomonospora</taxon>
    </lineage>
</organism>
<dbReference type="Gene3D" id="3.40.50.1820">
    <property type="entry name" value="alpha/beta hydrolase"/>
    <property type="match status" value="1"/>
</dbReference>
<evidence type="ECO:0000313" key="3">
    <source>
        <dbReference type="Proteomes" id="UP001595858"/>
    </source>
</evidence>
<dbReference type="InterPro" id="IPR050266">
    <property type="entry name" value="AB_hydrolase_sf"/>
</dbReference>
<name>A0ABV9SN79_9ACTN</name>
<dbReference type="PANTHER" id="PTHR43798:SF33">
    <property type="entry name" value="HYDROLASE, PUTATIVE (AFU_ORTHOLOGUE AFUA_2G14860)-RELATED"/>
    <property type="match status" value="1"/>
</dbReference>
<sequence length="286" mass="30992">MNTPQGIYRSEAGARAVHDHYRGLLERWPVPNTHVRVPTREGETFAVACGPETAPPVVLLHGSGTNTAMWMGDAAVWAEHFRVYAVDVIGEPGFSAPSRPPLGSAAYAGWLDEVLDGLGVARAAVVGASLGGWLALDYATRRPERVTRLALLCPGGIGRQKSGWMLKALLLRPFGQWGQRRTLEAVAGLRGAGTREFLDSMALTFAHFRPRMERLPAFSDDALRGLPMPVLAVVGAHDAMLDSHETARRLRRCVPHATVHVLRDAAHSIVGQASTVHHFLREPSGT</sequence>
<keyword evidence="3" id="KW-1185">Reference proteome</keyword>
<dbReference type="Proteomes" id="UP001595858">
    <property type="component" value="Unassembled WGS sequence"/>
</dbReference>
<dbReference type="GO" id="GO:0016787">
    <property type="term" value="F:hydrolase activity"/>
    <property type="evidence" value="ECO:0007669"/>
    <property type="project" value="UniProtKB-KW"/>
</dbReference>
<gene>
    <name evidence="2" type="ORF">ACFPCZ_14000</name>
</gene>
<dbReference type="PRINTS" id="PR00111">
    <property type="entry name" value="ABHYDROLASE"/>
</dbReference>
<dbReference type="InterPro" id="IPR029058">
    <property type="entry name" value="AB_hydrolase_fold"/>
</dbReference>
<dbReference type="SUPFAM" id="SSF53474">
    <property type="entry name" value="alpha/beta-Hydrolases"/>
    <property type="match status" value="1"/>
</dbReference>
<protein>
    <submittedName>
        <fullName evidence="2">Alpha/beta fold hydrolase</fullName>
    </submittedName>
</protein>
<reference evidence="3" key="1">
    <citation type="journal article" date="2019" name="Int. J. Syst. Evol. Microbiol.">
        <title>The Global Catalogue of Microorganisms (GCM) 10K type strain sequencing project: providing services to taxonomists for standard genome sequencing and annotation.</title>
        <authorList>
            <consortium name="The Broad Institute Genomics Platform"/>
            <consortium name="The Broad Institute Genome Sequencing Center for Infectious Disease"/>
            <person name="Wu L."/>
            <person name="Ma J."/>
        </authorList>
    </citation>
    <scope>NUCLEOTIDE SEQUENCE [LARGE SCALE GENOMIC DNA]</scope>
    <source>
        <strain evidence="3">CGMCC 4.7304</strain>
    </source>
</reference>
<accession>A0ABV9SN79</accession>
<comment type="caution">
    <text evidence="2">The sequence shown here is derived from an EMBL/GenBank/DDBJ whole genome shotgun (WGS) entry which is preliminary data.</text>
</comment>
<dbReference type="PANTHER" id="PTHR43798">
    <property type="entry name" value="MONOACYLGLYCEROL LIPASE"/>
    <property type="match status" value="1"/>
</dbReference>
<dbReference type="RefSeq" id="WP_344146199.1">
    <property type="nucleotide sequence ID" value="NZ_BAAAQI010000016.1"/>
</dbReference>
<proteinExistence type="predicted"/>
<dbReference type="EMBL" id="JBHSIY010000010">
    <property type="protein sequence ID" value="MFC4867747.1"/>
    <property type="molecule type" value="Genomic_DNA"/>
</dbReference>
<feature type="domain" description="AB hydrolase-1" evidence="1">
    <location>
        <begin position="57"/>
        <end position="270"/>
    </location>
</feature>
<dbReference type="InterPro" id="IPR000073">
    <property type="entry name" value="AB_hydrolase_1"/>
</dbReference>
<dbReference type="Pfam" id="PF12697">
    <property type="entry name" value="Abhydrolase_6"/>
    <property type="match status" value="1"/>
</dbReference>
<evidence type="ECO:0000259" key="1">
    <source>
        <dbReference type="Pfam" id="PF12697"/>
    </source>
</evidence>
<keyword evidence="2" id="KW-0378">Hydrolase</keyword>